<dbReference type="Gene3D" id="3.90.70.10">
    <property type="entry name" value="Cysteine proteinases"/>
    <property type="match status" value="2"/>
</dbReference>
<dbReference type="GO" id="GO:0016579">
    <property type="term" value="P:protein deubiquitination"/>
    <property type="evidence" value="ECO:0007669"/>
    <property type="project" value="InterPro"/>
</dbReference>
<evidence type="ECO:0000256" key="3">
    <source>
        <dbReference type="SAM" id="MobiDB-lite"/>
    </source>
</evidence>
<feature type="domain" description="USP" evidence="4">
    <location>
        <begin position="1"/>
        <end position="568"/>
    </location>
</feature>
<feature type="compositionally biased region" description="Basic and acidic residues" evidence="3">
    <location>
        <begin position="586"/>
        <end position="621"/>
    </location>
</feature>
<accession>A0A6V7VHG5</accession>
<organism evidence="5 6">
    <name type="scientific">Meloidogyne enterolobii</name>
    <name type="common">Root-knot nematode worm</name>
    <name type="synonym">Meloidogyne mayaguensis</name>
    <dbReference type="NCBI Taxonomy" id="390850"/>
    <lineage>
        <taxon>Eukaryota</taxon>
        <taxon>Metazoa</taxon>
        <taxon>Ecdysozoa</taxon>
        <taxon>Nematoda</taxon>
        <taxon>Chromadorea</taxon>
        <taxon>Rhabditida</taxon>
        <taxon>Tylenchina</taxon>
        <taxon>Tylenchomorpha</taxon>
        <taxon>Tylenchoidea</taxon>
        <taxon>Meloidogynidae</taxon>
        <taxon>Meloidogyninae</taxon>
        <taxon>Meloidogyne</taxon>
    </lineage>
</organism>
<dbReference type="InterPro" id="IPR018200">
    <property type="entry name" value="USP_CS"/>
</dbReference>
<dbReference type="AlphaFoldDB" id="A0A6V7VHG5"/>
<comment type="caution">
    <text evidence="5">The sequence shown here is derived from an EMBL/GenBank/DDBJ whole genome shotgun (WGS) entry which is preliminary data.</text>
</comment>
<dbReference type="Pfam" id="PF00443">
    <property type="entry name" value="UCH"/>
    <property type="match status" value="1"/>
</dbReference>
<dbReference type="InterPro" id="IPR038765">
    <property type="entry name" value="Papain-like_cys_pep_sf"/>
</dbReference>
<dbReference type="PROSITE" id="PS00973">
    <property type="entry name" value="USP_2"/>
    <property type="match status" value="1"/>
</dbReference>
<dbReference type="EMBL" id="CAJEWN010000224">
    <property type="protein sequence ID" value="CAD2173828.1"/>
    <property type="molecule type" value="Genomic_DNA"/>
</dbReference>
<protein>
    <recommendedName>
        <fullName evidence="2">ubiquitinyl hydrolase 1</fullName>
        <ecNumber evidence="2">3.4.19.12</ecNumber>
    </recommendedName>
</protein>
<dbReference type="PROSITE" id="PS50235">
    <property type="entry name" value="USP_3"/>
    <property type="match status" value="1"/>
</dbReference>
<reference evidence="5 6" key="1">
    <citation type="submission" date="2020-08" db="EMBL/GenBank/DDBJ databases">
        <authorList>
            <person name="Koutsovoulos G."/>
            <person name="Danchin GJ E."/>
        </authorList>
    </citation>
    <scope>NUCLEOTIDE SEQUENCE [LARGE SCALE GENOMIC DNA]</scope>
</reference>
<dbReference type="PANTHER" id="PTHR21646">
    <property type="entry name" value="UBIQUITIN CARBOXYL-TERMINAL HYDROLASE"/>
    <property type="match status" value="1"/>
</dbReference>
<gene>
    <name evidence="5" type="ORF">MENT_LOCUS25458</name>
</gene>
<dbReference type="EC" id="3.4.19.12" evidence="2"/>
<feature type="region of interest" description="Disordered" evidence="3">
    <location>
        <begin position="586"/>
        <end position="627"/>
    </location>
</feature>
<evidence type="ECO:0000313" key="5">
    <source>
        <dbReference type="EMBL" id="CAD2173828.1"/>
    </source>
</evidence>
<dbReference type="Proteomes" id="UP000580250">
    <property type="component" value="Unassembled WGS sequence"/>
</dbReference>
<sequence length="639" mass="75121">MQSLAGCEKFAKFLICNDFAKNNKNIIFNSFVHTIRCMWFNNTSVDNCCYKTISSIAKENSTFCIGYQHDSHECMIWLLNKLNQEILDSNLENYYGKGSTLDQNVPVIKTGYSINLDKKDNKEDKKSSILKLFQGQFRHEIKCTDPDCDFVDISTEPFLSVSLSVPMPRKYTVKFISITPRKITRFHLNISEPYLTVRDIMEQIGKVVKVSPEYMVACKIKPNGQSYLVADNLTLESDNQLNDFTILEIPDNNKQYGQELINAIVNFSLEGKIFGEPYISLFYKDLTYRQLCFELMKDGAPLLPKHFYKMNLDFKLHLLDSDGSVYCTLDKLKQTFHGAIYHCDPATLKPFLNSHVDKVFNDKENNKKVIQIIVEWDLYLKNEFQNKREQIKDDNSLLNKFNDNSKENYVPLFAMLDNFVKSEPIQFWNCPKCNKLSGSMQIKFDYLPDILVFYLKRFDQSGGHTKKNNKNVLIPLEELDMSSYVDKQDSFEKLSKKRGKFECKDNKYDLSCVIYHHGYAFSSGHYTAAVRNSIDRKWRLFNDTYVSDRNKEEISKSDCSYMLFYQRRPSVPWFPQNVPENIIEKYQGEKEKDERDYKQFNDQDSTKRRNDNDSRRNDKNTTKQRNKHLYNQNCSFRYY</sequence>
<dbReference type="SUPFAM" id="SSF54001">
    <property type="entry name" value="Cysteine proteinases"/>
    <property type="match status" value="1"/>
</dbReference>
<comment type="catalytic activity">
    <reaction evidence="1">
        <text>Thiol-dependent hydrolysis of ester, thioester, amide, peptide and isopeptide bonds formed by the C-terminal Gly of ubiquitin (a 76-residue protein attached to proteins as an intracellular targeting signal).</text>
        <dbReference type="EC" id="3.4.19.12"/>
    </reaction>
</comment>
<proteinExistence type="predicted"/>
<dbReference type="OrthoDB" id="292964at2759"/>
<dbReference type="InterPro" id="IPR001394">
    <property type="entry name" value="Peptidase_C19_UCH"/>
</dbReference>
<evidence type="ECO:0000313" key="6">
    <source>
        <dbReference type="Proteomes" id="UP000580250"/>
    </source>
</evidence>
<evidence type="ECO:0000259" key="4">
    <source>
        <dbReference type="PROSITE" id="PS50235"/>
    </source>
</evidence>
<evidence type="ECO:0000256" key="2">
    <source>
        <dbReference type="ARBA" id="ARBA00012759"/>
    </source>
</evidence>
<evidence type="ECO:0000256" key="1">
    <source>
        <dbReference type="ARBA" id="ARBA00000707"/>
    </source>
</evidence>
<dbReference type="CDD" id="cd02257">
    <property type="entry name" value="Peptidase_C19"/>
    <property type="match status" value="2"/>
</dbReference>
<dbReference type="InterPro" id="IPR028889">
    <property type="entry name" value="USP"/>
</dbReference>
<dbReference type="InterPro" id="IPR050185">
    <property type="entry name" value="Ub_carboxyl-term_hydrolase"/>
</dbReference>
<dbReference type="GO" id="GO:0004843">
    <property type="term" value="F:cysteine-type deubiquitinase activity"/>
    <property type="evidence" value="ECO:0007669"/>
    <property type="project" value="UniProtKB-EC"/>
</dbReference>
<name>A0A6V7VHG5_MELEN</name>